<organism evidence="1 2">
    <name type="scientific">Novosphingobium mangrovi</name>
    <name type="common">ex Hu et al. 2023</name>
    <dbReference type="NCBI Taxonomy" id="2930094"/>
    <lineage>
        <taxon>Bacteria</taxon>
        <taxon>Pseudomonadati</taxon>
        <taxon>Pseudomonadota</taxon>
        <taxon>Alphaproteobacteria</taxon>
        <taxon>Sphingomonadales</taxon>
        <taxon>Sphingomonadaceae</taxon>
        <taxon>Novosphingobium</taxon>
    </lineage>
</organism>
<sequence>MPVYQLRFAEDEVGLAQRLEFTAADSSEALIFAHKEAQDRNAELWLDETRLCTIRRVRAPVSDRIPALVHVPVRESALAG</sequence>
<dbReference type="RefSeq" id="WP_243796673.1">
    <property type="nucleotide sequence ID" value="NZ_JALHAT010000002.1"/>
</dbReference>
<reference evidence="1" key="1">
    <citation type="submission" date="2022-03" db="EMBL/GenBank/DDBJ databases">
        <title>Identification of a novel bacterium isolated from mangrove sediments.</title>
        <authorList>
            <person name="Pan X."/>
        </authorList>
    </citation>
    <scope>NUCLEOTIDE SEQUENCE</scope>
    <source>
        <strain evidence="1">B2637</strain>
    </source>
</reference>
<name>A0ABT0A8H0_9SPHN</name>
<comment type="caution">
    <text evidence="1">The sequence shown here is derived from an EMBL/GenBank/DDBJ whole genome shotgun (WGS) entry which is preliminary data.</text>
</comment>
<proteinExistence type="predicted"/>
<evidence type="ECO:0000313" key="2">
    <source>
        <dbReference type="Proteomes" id="UP001162802"/>
    </source>
</evidence>
<evidence type="ECO:0000313" key="1">
    <source>
        <dbReference type="EMBL" id="MCJ1959473.1"/>
    </source>
</evidence>
<dbReference type="EMBL" id="JALHAT010000002">
    <property type="protein sequence ID" value="MCJ1959473.1"/>
    <property type="molecule type" value="Genomic_DNA"/>
</dbReference>
<evidence type="ECO:0008006" key="3">
    <source>
        <dbReference type="Google" id="ProtNLM"/>
    </source>
</evidence>
<protein>
    <recommendedName>
        <fullName evidence="3">DUF1488 domain-containing protein</fullName>
    </recommendedName>
</protein>
<dbReference type="Proteomes" id="UP001162802">
    <property type="component" value="Unassembled WGS sequence"/>
</dbReference>
<keyword evidence="2" id="KW-1185">Reference proteome</keyword>
<gene>
    <name evidence="1" type="ORF">MTR65_02095</name>
</gene>
<accession>A0ABT0A8H0</accession>